<keyword evidence="3" id="KW-0808">Transferase</keyword>
<dbReference type="Proteomes" id="UP000316921">
    <property type="component" value="Chromosome"/>
</dbReference>
<dbReference type="RefSeq" id="WP_145065462.1">
    <property type="nucleotide sequence ID" value="NZ_CP036287.1"/>
</dbReference>
<dbReference type="Pfam" id="PF13439">
    <property type="entry name" value="Glyco_transf_4"/>
    <property type="match status" value="1"/>
</dbReference>
<gene>
    <name evidence="3" type="primary">epsD</name>
    <name evidence="3" type="ORF">Pla133_24540</name>
</gene>
<keyword evidence="4" id="KW-1185">Reference proteome</keyword>
<dbReference type="GO" id="GO:0016757">
    <property type="term" value="F:glycosyltransferase activity"/>
    <property type="evidence" value="ECO:0007669"/>
    <property type="project" value="UniProtKB-KW"/>
</dbReference>
<dbReference type="InterPro" id="IPR001296">
    <property type="entry name" value="Glyco_trans_1"/>
</dbReference>
<dbReference type="EMBL" id="CP036287">
    <property type="protein sequence ID" value="QDU67372.1"/>
    <property type="molecule type" value="Genomic_DNA"/>
</dbReference>
<dbReference type="CDD" id="cd03808">
    <property type="entry name" value="GT4_CapM-like"/>
    <property type="match status" value="1"/>
</dbReference>
<evidence type="ECO:0000259" key="1">
    <source>
        <dbReference type="Pfam" id="PF00534"/>
    </source>
</evidence>
<evidence type="ECO:0000259" key="2">
    <source>
        <dbReference type="Pfam" id="PF13439"/>
    </source>
</evidence>
<keyword evidence="3" id="KW-0328">Glycosyltransferase</keyword>
<sequence length="377" mass="40633">MRILHVMEATIGGTRRHLRDVACGQAHAGHEVAVIASAEREPSVRGDFEQMRAAGVQVRELAMVRSIKPRLDASHAKAIATQLRESRPEIVHTHSSKAGALGRWASLRTGIGRRVHTPHTFAFLFDAMFSARKRRLFRTIEVQLGRRTDRLVAVSRGEAETIARSGVIEPARVRVVENGIDPEPWRRAEPLAPQQLGLPAGATVVLVVGLLNSAKGQDLALRALAACERPDAHLLLAGHGEMDAELRTLAAELGIAERAHFLGWRDDVPRLMASCDVLCLPSRWEALPYAVLEAMAAGRAVVASRVDGARDLVQEGTSGFLCEVGDVAGLAASLARAIDLAAPQRAALGAAGRARFDAGYTIDHMVRGLDAVYSELL</sequence>
<dbReference type="Gene3D" id="3.40.50.2000">
    <property type="entry name" value="Glycogen Phosphorylase B"/>
    <property type="match status" value="2"/>
</dbReference>
<feature type="domain" description="Glycosyl transferase family 1" evidence="1">
    <location>
        <begin position="193"/>
        <end position="354"/>
    </location>
</feature>
<dbReference type="SUPFAM" id="SSF53756">
    <property type="entry name" value="UDP-Glycosyltransferase/glycogen phosphorylase"/>
    <property type="match status" value="1"/>
</dbReference>
<evidence type="ECO:0000313" key="4">
    <source>
        <dbReference type="Proteomes" id="UP000316921"/>
    </source>
</evidence>
<dbReference type="EC" id="2.4.-.-" evidence="3"/>
<name>A0A518BK70_9BACT</name>
<evidence type="ECO:0000313" key="3">
    <source>
        <dbReference type="EMBL" id="QDU67372.1"/>
    </source>
</evidence>
<dbReference type="KEGG" id="pbap:Pla133_24540"/>
<proteinExistence type="predicted"/>
<dbReference type="Pfam" id="PF00534">
    <property type="entry name" value="Glycos_transf_1"/>
    <property type="match status" value="1"/>
</dbReference>
<feature type="domain" description="Glycosyltransferase subfamily 4-like N-terminal" evidence="2">
    <location>
        <begin position="11"/>
        <end position="183"/>
    </location>
</feature>
<dbReference type="PANTHER" id="PTHR12526:SF636">
    <property type="entry name" value="BLL3647 PROTEIN"/>
    <property type="match status" value="1"/>
</dbReference>
<organism evidence="3 4">
    <name type="scientific">Engelhardtia mirabilis</name>
    <dbReference type="NCBI Taxonomy" id="2528011"/>
    <lineage>
        <taxon>Bacteria</taxon>
        <taxon>Pseudomonadati</taxon>
        <taxon>Planctomycetota</taxon>
        <taxon>Planctomycetia</taxon>
        <taxon>Planctomycetia incertae sedis</taxon>
        <taxon>Engelhardtia</taxon>
    </lineage>
</organism>
<dbReference type="AlphaFoldDB" id="A0A518BK70"/>
<reference evidence="3 4" key="1">
    <citation type="submission" date="2019-02" db="EMBL/GenBank/DDBJ databases">
        <title>Deep-cultivation of Planctomycetes and their phenomic and genomic characterization uncovers novel biology.</title>
        <authorList>
            <person name="Wiegand S."/>
            <person name="Jogler M."/>
            <person name="Boedeker C."/>
            <person name="Pinto D."/>
            <person name="Vollmers J."/>
            <person name="Rivas-Marin E."/>
            <person name="Kohn T."/>
            <person name="Peeters S.H."/>
            <person name="Heuer A."/>
            <person name="Rast P."/>
            <person name="Oberbeckmann S."/>
            <person name="Bunk B."/>
            <person name="Jeske O."/>
            <person name="Meyerdierks A."/>
            <person name="Storesund J.E."/>
            <person name="Kallscheuer N."/>
            <person name="Luecker S."/>
            <person name="Lage O.M."/>
            <person name="Pohl T."/>
            <person name="Merkel B.J."/>
            <person name="Hornburger P."/>
            <person name="Mueller R.-W."/>
            <person name="Bruemmer F."/>
            <person name="Labrenz M."/>
            <person name="Spormann A.M."/>
            <person name="Op den Camp H."/>
            <person name="Overmann J."/>
            <person name="Amann R."/>
            <person name="Jetten M.S.M."/>
            <person name="Mascher T."/>
            <person name="Medema M.H."/>
            <person name="Devos D.P."/>
            <person name="Kaster A.-K."/>
            <person name="Ovreas L."/>
            <person name="Rohde M."/>
            <person name="Galperin M.Y."/>
            <person name="Jogler C."/>
        </authorList>
    </citation>
    <scope>NUCLEOTIDE SEQUENCE [LARGE SCALE GENOMIC DNA]</scope>
    <source>
        <strain evidence="3 4">Pla133</strain>
    </source>
</reference>
<accession>A0A518BK70</accession>
<dbReference type="InterPro" id="IPR028098">
    <property type="entry name" value="Glyco_trans_4-like_N"/>
</dbReference>
<protein>
    <submittedName>
        <fullName evidence="3">Glycosyltransferase EpsD</fullName>
        <ecNumber evidence="3">2.4.-.-</ecNumber>
    </submittedName>
</protein>
<dbReference type="PANTHER" id="PTHR12526">
    <property type="entry name" value="GLYCOSYLTRANSFERASE"/>
    <property type="match status" value="1"/>
</dbReference>